<comment type="caution">
    <text evidence="2">The sequence shown here is derived from an EMBL/GenBank/DDBJ whole genome shotgun (WGS) entry which is preliminary data.</text>
</comment>
<name>A0A4V6NKV8_SHIGR</name>
<evidence type="ECO:0000313" key="2">
    <source>
        <dbReference type="EMBL" id="TCN30010.1"/>
    </source>
</evidence>
<dbReference type="GO" id="GO:0006355">
    <property type="term" value="P:regulation of DNA-templated transcription"/>
    <property type="evidence" value="ECO:0007669"/>
    <property type="project" value="UniProtKB-ARBA"/>
</dbReference>
<feature type="non-terminal residue" evidence="2">
    <location>
        <position position="1"/>
    </location>
</feature>
<protein>
    <submittedName>
        <fullName evidence="2">Replication protein C-like</fullName>
    </submittedName>
</protein>
<dbReference type="InterPro" id="IPR036390">
    <property type="entry name" value="WH_DNA-bd_sf"/>
</dbReference>
<evidence type="ECO:0000259" key="1">
    <source>
        <dbReference type="Pfam" id="PF03428"/>
    </source>
</evidence>
<dbReference type="InterPro" id="IPR036388">
    <property type="entry name" value="WH-like_DNA-bd_sf"/>
</dbReference>
<feature type="domain" description="Plasmid replication protein C N-terminal" evidence="1">
    <location>
        <begin position="69"/>
        <end position="134"/>
    </location>
</feature>
<dbReference type="Pfam" id="PF03428">
    <property type="entry name" value="RP-C"/>
    <property type="match status" value="1"/>
</dbReference>
<dbReference type="InterPro" id="IPR011991">
    <property type="entry name" value="ArsR-like_HTH"/>
</dbReference>
<dbReference type="EMBL" id="SLVX01000071">
    <property type="protein sequence ID" value="TCN30010.1"/>
    <property type="molecule type" value="Genomic_DNA"/>
</dbReference>
<dbReference type="CDD" id="cd00090">
    <property type="entry name" value="HTH_ARSR"/>
    <property type="match status" value="1"/>
</dbReference>
<accession>A0A4V6NKV8</accession>
<dbReference type="InterPro" id="IPR005090">
    <property type="entry name" value="RepC_N"/>
</dbReference>
<proteinExistence type="predicted"/>
<keyword evidence="3" id="KW-1185">Reference proteome</keyword>
<organism evidence="2 3">
    <name type="scientific">Shinella granuli</name>
    <dbReference type="NCBI Taxonomy" id="323621"/>
    <lineage>
        <taxon>Bacteria</taxon>
        <taxon>Pseudomonadati</taxon>
        <taxon>Pseudomonadota</taxon>
        <taxon>Alphaproteobacteria</taxon>
        <taxon>Hyphomicrobiales</taxon>
        <taxon>Rhizobiaceae</taxon>
        <taxon>Shinella</taxon>
    </lineage>
</organism>
<gene>
    <name evidence="2" type="ORF">EV665_1711</name>
</gene>
<sequence>RLSACQQQADTHPALGNEPWSSKLHHVLGHDQTVRLRCCRHCRAFVRALSCPMTAGRSQCPVEQAGVLARGIAAATLRRHLAALVEAGLIERRDSPNGKRYAHRGRGGEIEAAFGFSLAPLLARAGELVPLATRSWNRVRPAVGLEGAVSSSPVFARGGEETDFLRTDGRSRPVEISPRARFLRPGPSFIITPPSSSIHRGRAVRRAAFPSPRSLSGGLRDGLECAGRADRLAGGSEGDRLGCEGDTAFPQDFAQWFMRPGAATRRHDP</sequence>
<reference evidence="2 3" key="1">
    <citation type="submission" date="2019-03" db="EMBL/GenBank/DDBJ databases">
        <title>Genomic Encyclopedia of Type Strains, Phase IV (KMG-IV): sequencing the most valuable type-strain genomes for metagenomic binning, comparative biology and taxonomic classification.</title>
        <authorList>
            <person name="Goeker M."/>
        </authorList>
    </citation>
    <scope>NUCLEOTIDE SEQUENCE [LARGE SCALE GENOMIC DNA]</scope>
    <source>
        <strain evidence="2 3">DSM 18401</strain>
    </source>
</reference>
<dbReference type="Gene3D" id="1.10.10.10">
    <property type="entry name" value="Winged helix-like DNA-binding domain superfamily/Winged helix DNA-binding domain"/>
    <property type="match status" value="1"/>
</dbReference>
<dbReference type="Proteomes" id="UP000295351">
    <property type="component" value="Unassembled WGS sequence"/>
</dbReference>
<dbReference type="AlphaFoldDB" id="A0A4V6NKV8"/>
<evidence type="ECO:0000313" key="3">
    <source>
        <dbReference type="Proteomes" id="UP000295351"/>
    </source>
</evidence>
<dbReference type="SUPFAM" id="SSF46785">
    <property type="entry name" value="Winged helix' DNA-binding domain"/>
    <property type="match status" value="1"/>
</dbReference>